<sequence>MAFVEAELTQDKFLNGRLLIRQPRTGYRAGVDPVLLAAATPAKPGQSVLELGCGAGVAILCLAVRVPRLELTGVELQSEYAALAQRNASENGQELNIVQGDLTQLPDTLRQQSYDHIIANPPYYRREASTRASDTGRDTALSGETPLSDWCDVAMRRLAPKGCLTMIQRAERLPEMIAALHGRSALEVIPLSARQGRDAKLVILRAVKGGRTSFILRAPVVMHAGAAHAQDGDDYTAQMRGILRNGINLC</sequence>
<dbReference type="AlphaFoldDB" id="A0A058ZHM4"/>
<evidence type="ECO:0000256" key="1">
    <source>
        <dbReference type="ARBA" id="ARBA00022603"/>
    </source>
</evidence>
<gene>
    <name evidence="4" type="ORF">ATO10_13199</name>
</gene>
<dbReference type="InterPro" id="IPR050210">
    <property type="entry name" value="tRNA_Adenine-N(6)_MTase"/>
</dbReference>
<dbReference type="EMBL" id="AQQY01000010">
    <property type="protein sequence ID" value="KCV81139.1"/>
    <property type="molecule type" value="Genomic_DNA"/>
</dbReference>
<comment type="caution">
    <text evidence="4">The sequence shown here is derived from an EMBL/GenBank/DDBJ whole genome shotgun (WGS) entry which is preliminary data.</text>
</comment>
<dbReference type="GO" id="GO:0003676">
    <property type="term" value="F:nucleic acid binding"/>
    <property type="evidence" value="ECO:0007669"/>
    <property type="project" value="InterPro"/>
</dbReference>
<dbReference type="Pfam" id="PF05175">
    <property type="entry name" value="MTS"/>
    <property type="match status" value="1"/>
</dbReference>
<evidence type="ECO:0000256" key="2">
    <source>
        <dbReference type="ARBA" id="ARBA00022691"/>
    </source>
</evidence>
<proteinExistence type="predicted"/>
<dbReference type="GO" id="GO:0008757">
    <property type="term" value="F:S-adenosylmethionine-dependent methyltransferase activity"/>
    <property type="evidence" value="ECO:0007669"/>
    <property type="project" value="UniProtKB-ARBA"/>
</dbReference>
<keyword evidence="5" id="KW-1185">Reference proteome</keyword>
<dbReference type="PANTHER" id="PTHR47739:SF1">
    <property type="entry name" value="TRNA1(VAL) (ADENINE(37)-N6)-METHYLTRANSFERASE"/>
    <property type="match status" value="1"/>
</dbReference>
<dbReference type="InterPro" id="IPR007848">
    <property type="entry name" value="Small_mtfrase_dom"/>
</dbReference>
<dbReference type="CDD" id="cd02440">
    <property type="entry name" value="AdoMet_MTases"/>
    <property type="match status" value="1"/>
</dbReference>
<evidence type="ECO:0000313" key="5">
    <source>
        <dbReference type="Proteomes" id="UP000024836"/>
    </source>
</evidence>
<dbReference type="InterPro" id="IPR029063">
    <property type="entry name" value="SAM-dependent_MTases_sf"/>
</dbReference>
<dbReference type="GO" id="GO:0008170">
    <property type="term" value="F:N-methyltransferase activity"/>
    <property type="evidence" value="ECO:0007669"/>
    <property type="project" value="UniProtKB-ARBA"/>
</dbReference>
<evidence type="ECO:0000313" key="4">
    <source>
        <dbReference type="EMBL" id="KCV81139.1"/>
    </source>
</evidence>
<reference evidence="4 5" key="1">
    <citation type="submission" date="2013-04" db="EMBL/GenBank/DDBJ databases">
        <title>Shimia sp. 22II-S11-Z10 Genome Sequencing.</title>
        <authorList>
            <person name="Lai Q."/>
            <person name="Li G."/>
            <person name="Shao Z."/>
        </authorList>
    </citation>
    <scope>NUCLEOTIDE SEQUENCE [LARGE SCALE GENOMIC DNA]</scope>
    <source>
        <strain evidence="5">22II-S11-Z10</strain>
    </source>
</reference>
<dbReference type="SUPFAM" id="SSF53335">
    <property type="entry name" value="S-adenosyl-L-methionine-dependent methyltransferases"/>
    <property type="match status" value="1"/>
</dbReference>
<keyword evidence="2" id="KW-0949">S-adenosyl-L-methionine</keyword>
<accession>A0A058ZHM4</accession>
<dbReference type="PANTHER" id="PTHR47739">
    <property type="entry name" value="TRNA1(VAL) (ADENINE(37)-N6)-METHYLTRANSFERASE"/>
    <property type="match status" value="1"/>
</dbReference>
<dbReference type="OrthoDB" id="5489421at2"/>
<dbReference type="eggNOG" id="COG4123">
    <property type="taxonomic scope" value="Bacteria"/>
</dbReference>
<dbReference type="RefSeq" id="WP_035252368.1">
    <property type="nucleotide sequence ID" value="NZ_AQQY01000010.1"/>
</dbReference>
<name>A0A058ZHM4_9RHOB</name>
<protein>
    <submittedName>
        <fullName evidence="4">Methyltransferase small</fullName>
    </submittedName>
</protein>
<dbReference type="Gene3D" id="3.40.50.150">
    <property type="entry name" value="Vaccinia Virus protein VP39"/>
    <property type="match status" value="1"/>
</dbReference>
<dbReference type="Proteomes" id="UP000024836">
    <property type="component" value="Unassembled WGS sequence"/>
</dbReference>
<keyword evidence="4" id="KW-0808">Transferase</keyword>
<dbReference type="InterPro" id="IPR002052">
    <property type="entry name" value="DNA_methylase_N6_adenine_CS"/>
</dbReference>
<evidence type="ECO:0000259" key="3">
    <source>
        <dbReference type="Pfam" id="PF05175"/>
    </source>
</evidence>
<keyword evidence="1 4" id="KW-0489">Methyltransferase</keyword>
<dbReference type="STRING" id="1461693.ATO10_13199"/>
<dbReference type="PROSITE" id="PS00092">
    <property type="entry name" value="N6_MTASE"/>
    <property type="match status" value="1"/>
</dbReference>
<organism evidence="4 5">
    <name type="scientific">Actibacterium atlanticum</name>
    <dbReference type="NCBI Taxonomy" id="1461693"/>
    <lineage>
        <taxon>Bacteria</taxon>
        <taxon>Pseudomonadati</taxon>
        <taxon>Pseudomonadota</taxon>
        <taxon>Alphaproteobacteria</taxon>
        <taxon>Rhodobacterales</taxon>
        <taxon>Roseobacteraceae</taxon>
        <taxon>Actibacterium</taxon>
    </lineage>
</organism>
<dbReference type="GO" id="GO:0032259">
    <property type="term" value="P:methylation"/>
    <property type="evidence" value="ECO:0007669"/>
    <property type="project" value="UniProtKB-KW"/>
</dbReference>
<feature type="domain" description="Methyltransferase small" evidence="3">
    <location>
        <begin position="35"/>
        <end position="128"/>
    </location>
</feature>